<dbReference type="AlphaFoldDB" id="A0AAN7P1A5"/>
<feature type="active site" description="Proton donor" evidence="3">
    <location>
        <position position="186"/>
    </location>
</feature>
<dbReference type="PANTHER" id="PTHR12737">
    <property type="entry name" value="DIMETHYLARGININE DIMETHYLAMINOHYDROLASE"/>
    <property type="match status" value="1"/>
</dbReference>
<reference evidence="5" key="1">
    <citation type="submission" date="2023-01" db="EMBL/GenBank/DDBJ databases">
        <title>Key to firefly adult light organ development and bioluminescence: homeobox transcription factors regulate luciferase expression and transportation to peroxisome.</title>
        <authorList>
            <person name="Fu X."/>
        </authorList>
    </citation>
    <scope>NUCLEOTIDE SEQUENCE [LARGE SCALE GENOMIC DNA]</scope>
</reference>
<accession>A0AAN7P1A5</accession>
<evidence type="ECO:0000256" key="2">
    <source>
        <dbReference type="ARBA" id="ARBA00022801"/>
    </source>
</evidence>
<dbReference type="EMBL" id="JARPUR010000007">
    <property type="protein sequence ID" value="KAK4873491.1"/>
    <property type="molecule type" value="Genomic_DNA"/>
</dbReference>
<dbReference type="GO" id="GO:0000052">
    <property type="term" value="P:citrulline metabolic process"/>
    <property type="evidence" value="ECO:0007669"/>
    <property type="project" value="TreeGrafter"/>
</dbReference>
<dbReference type="FunFam" id="3.75.10.10:FF:000004">
    <property type="entry name" value="N(G),N(G)-dimethylarginine dimethylaminohydrolase 1"/>
    <property type="match status" value="1"/>
</dbReference>
<comment type="similarity">
    <text evidence="1">Belongs to the DDAH family.</text>
</comment>
<dbReference type="GO" id="GO:0006525">
    <property type="term" value="P:arginine metabolic process"/>
    <property type="evidence" value="ECO:0007669"/>
    <property type="project" value="TreeGrafter"/>
</dbReference>
<evidence type="ECO:0000256" key="1">
    <source>
        <dbReference type="ARBA" id="ARBA00008532"/>
    </source>
</evidence>
<keyword evidence="5" id="KW-1185">Reference proteome</keyword>
<feature type="active site" description="Nucleophile" evidence="3">
    <location>
        <position position="283"/>
    </location>
</feature>
<dbReference type="GO" id="GO:0045429">
    <property type="term" value="P:positive regulation of nitric oxide biosynthetic process"/>
    <property type="evidence" value="ECO:0007669"/>
    <property type="project" value="TreeGrafter"/>
</dbReference>
<dbReference type="GO" id="GO:0016403">
    <property type="term" value="F:dimethylargininase activity"/>
    <property type="evidence" value="ECO:0007669"/>
    <property type="project" value="TreeGrafter"/>
</dbReference>
<evidence type="ECO:0000313" key="5">
    <source>
        <dbReference type="Proteomes" id="UP001353858"/>
    </source>
</evidence>
<dbReference type="InterPro" id="IPR033199">
    <property type="entry name" value="DDAH-like"/>
</dbReference>
<dbReference type="Pfam" id="PF19420">
    <property type="entry name" value="DDAH_eukar"/>
    <property type="match status" value="1"/>
</dbReference>
<name>A0AAN7P1A5_9COLE</name>
<dbReference type="SUPFAM" id="SSF55909">
    <property type="entry name" value="Pentein"/>
    <property type="match status" value="1"/>
</dbReference>
<evidence type="ECO:0000313" key="4">
    <source>
        <dbReference type="EMBL" id="KAK4873491.1"/>
    </source>
</evidence>
<protein>
    <recommendedName>
        <fullName evidence="6">Dimethylargininase</fullName>
    </recommendedName>
</protein>
<sequence>MHRRISAEYVGFSHQSCSRRVRENMATLRYTHAVVCRLPQSFKTRNNINLDEAKKQHETYVRLLRELGLDVIELPPDEALPECVFVEDTAVVCNGTALITRPGCPDRVKEVETIRVVLKKELDLPIIEMSDASAKLDGGDVLFTGREFFVGISDWTNEAGARAVAASFPEYPCTPIKLFKVSNKKHLKSLITVGGPDLLCVGSSKEAQEVLKRMEREATFGYQTLTLPDDEAANVLFLNGTLIHKSSEEIPESFKVFANKIDYPRRSINFSQLSKGSSGLTSCCLLVRRLRHMRNL</sequence>
<organism evidence="4 5">
    <name type="scientific">Aquatica leii</name>
    <dbReference type="NCBI Taxonomy" id="1421715"/>
    <lineage>
        <taxon>Eukaryota</taxon>
        <taxon>Metazoa</taxon>
        <taxon>Ecdysozoa</taxon>
        <taxon>Arthropoda</taxon>
        <taxon>Hexapoda</taxon>
        <taxon>Insecta</taxon>
        <taxon>Pterygota</taxon>
        <taxon>Neoptera</taxon>
        <taxon>Endopterygota</taxon>
        <taxon>Coleoptera</taxon>
        <taxon>Polyphaga</taxon>
        <taxon>Elateriformia</taxon>
        <taxon>Elateroidea</taxon>
        <taxon>Lampyridae</taxon>
        <taxon>Luciolinae</taxon>
        <taxon>Aquatica</taxon>
    </lineage>
</organism>
<dbReference type="Proteomes" id="UP001353858">
    <property type="component" value="Unassembled WGS sequence"/>
</dbReference>
<dbReference type="GO" id="GO:0016597">
    <property type="term" value="F:amino acid binding"/>
    <property type="evidence" value="ECO:0007669"/>
    <property type="project" value="TreeGrafter"/>
</dbReference>
<dbReference type="Gene3D" id="3.75.10.10">
    <property type="entry name" value="L-arginine/glycine Amidinotransferase, Chain A"/>
    <property type="match status" value="1"/>
</dbReference>
<evidence type="ECO:0000256" key="3">
    <source>
        <dbReference type="PIRSR" id="PIRSR633199-1"/>
    </source>
</evidence>
<proteinExistence type="inferred from homology"/>
<keyword evidence="2" id="KW-0378">Hydrolase</keyword>
<comment type="caution">
    <text evidence="4">The sequence shown here is derived from an EMBL/GenBank/DDBJ whole genome shotgun (WGS) entry which is preliminary data.</text>
</comment>
<dbReference type="PANTHER" id="PTHR12737:SF9">
    <property type="entry name" value="DIMETHYLARGININASE"/>
    <property type="match status" value="1"/>
</dbReference>
<evidence type="ECO:0008006" key="6">
    <source>
        <dbReference type="Google" id="ProtNLM"/>
    </source>
</evidence>
<gene>
    <name evidence="4" type="ORF">RN001_015520</name>
</gene>